<proteinExistence type="predicted"/>
<feature type="transmembrane region" description="Helical" evidence="5">
    <location>
        <begin position="44"/>
        <end position="61"/>
    </location>
</feature>
<gene>
    <name evidence="6" type="ordered locus">DDD_3210</name>
</gene>
<evidence type="ECO:0000313" key="7">
    <source>
        <dbReference type="Proteomes" id="UP000011173"/>
    </source>
</evidence>
<keyword evidence="4 5" id="KW-0472">Membrane</keyword>
<comment type="subcellular location">
    <subcellularLocation>
        <location evidence="1">Membrane</location>
        <topology evidence="1">Multi-pass membrane protein</topology>
    </subcellularLocation>
</comment>
<protein>
    <recommendedName>
        <fullName evidence="8">DoxX family protein</fullName>
    </recommendedName>
</protein>
<dbReference type="Pfam" id="PF13564">
    <property type="entry name" value="DoxX_2"/>
    <property type="match status" value="1"/>
</dbReference>
<keyword evidence="2 5" id="KW-0812">Transmembrane</keyword>
<feature type="transmembrane region" description="Helical" evidence="5">
    <location>
        <begin position="97"/>
        <end position="112"/>
    </location>
</feature>
<evidence type="ECO:0008006" key="8">
    <source>
        <dbReference type="Google" id="ProtNLM"/>
    </source>
</evidence>
<sequence>MKIFDLLLYFTIASFLFFGTTCLFSKHLRLEFTRFGLNTLQRLLTGVLQLIGAMGLIAGIFYTKIGIAASAGLALLMLAGFIVRLKIKDGIYKSSPAFIYLFLSCLICYKFIKLL</sequence>
<evidence type="ECO:0000256" key="3">
    <source>
        <dbReference type="ARBA" id="ARBA00022989"/>
    </source>
</evidence>
<evidence type="ECO:0000256" key="1">
    <source>
        <dbReference type="ARBA" id="ARBA00004141"/>
    </source>
</evidence>
<dbReference type="InterPro" id="IPR032808">
    <property type="entry name" value="DoxX"/>
</dbReference>
<evidence type="ECO:0000256" key="5">
    <source>
        <dbReference type="SAM" id="Phobius"/>
    </source>
</evidence>
<name>L7WDM6_NONDD</name>
<accession>L7WDM6</accession>
<dbReference type="HOGENOM" id="CLU_126433_4_2_10"/>
<evidence type="ECO:0000256" key="2">
    <source>
        <dbReference type="ARBA" id="ARBA00022692"/>
    </source>
</evidence>
<dbReference type="KEGG" id="ndo:DDD_3210"/>
<dbReference type="OrthoDB" id="799482at2"/>
<dbReference type="GO" id="GO:0016020">
    <property type="term" value="C:membrane"/>
    <property type="evidence" value="ECO:0007669"/>
    <property type="project" value="UniProtKB-SubCell"/>
</dbReference>
<dbReference type="RefSeq" id="WP_015363833.1">
    <property type="nucleotide sequence ID" value="NC_020156.1"/>
</dbReference>
<evidence type="ECO:0000256" key="4">
    <source>
        <dbReference type="ARBA" id="ARBA00023136"/>
    </source>
</evidence>
<dbReference type="Proteomes" id="UP000011173">
    <property type="component" value="Chromosome"/>
</dbReference>
<feature type="transmembrane region" description="Helical" evidence="5">
    <location>
        <begin position="67"/>
        <end position="85"/>
    </location>
</feature>
<dbReference type="eggNOG" id="ENOG5032ZCZ">
    <property type="taxonomic scope" value="Bacteria"/>
</dbReference>
<dbReference type="AlphaFoldDB" id="L7WDM6"/>
<dbReference type="EMBL" id="CP001397">
    <property type="protein sequence ID" value="AGC78337.1"/>
    <property type="molecule type" value="Genomic_DNA"/>
</dbReference>
<evidence type="ECO:0000313" key="6">
    <source>
        <dbReference type="EMBL" id="AGC78337.1"/>
    </source>
</evidence>
<dbReference type="STRING" id="592029.DDD_3210"/>
<keyword evidence="3 5" id="KW-1133">Transmembrane helix</keyword>
<feature type="transmembrane region" description="Helical" evidence="5">
    <location>
        <begin position="6"/>
        <end position="24"/>
    </location>
</feature>
<organism evidence="6 7">
    <name type="scientific">Nonlabens dokdonensis (strain DSM 17205 / KCTC 12402 / DSW-6)</name>
    <name type="common">Donghaeana dokdonensis</name>
    <dbReference type="NCBI Taxonomy" id="592029"/>
    <lineage>
        <taxon>Bacteria</taxon>
        <taxon>Pseudomonadati</taxon>
        <taxon>Bacteroidota</taxon>
        <taxon>Flavobacteriia</taxon>
        <taxon>Flavobacteriales</taxon>
        <taxon>Flavobacteriaceae</taxon>
        <taxon>Nonlabens</taxon>
    </lineage>
</organism>
<reference evidence="6 7" key="1">
    <citation type="journal article" date="2013" name="Genome Biol. Evol.">
        <title>Genomic makeup of the marine flavobacterium Nonlabens (Donghaeana) dokdonensis DSW-6 and identification of a novel class of rhodopsins.</title>
        <authorList>
            <person name="Kwon S.K."/>
            <person name="Kim B.K."/>
            <person name="Song J.Y."/>
            <person name="Kwak M.J."/>
            <person name="Lee C.H."/>
            <person name="Yoon J.H."/>
            <person name="Oh T.K."/>
            <person name="Kim J.F."/>
        </authorList>
    </citation>
    <scope>NUCLEOTIDE SEQUENCE [LARGE SCALE GENOMIC DNA]</scope>
    <source>
        <strain evidence="7">DSM 17205 / KCTC 12402 / DSW-6</strain>
    </source>
</reference>